<dbReference type="Gene3D" id="3.40.50.880">
    <property type="match status" value="1"/>
</dbReference>
<name>A0A6I6IJA7_9RHOB</name>
<dbReference type="Gene3D" id="1.10.10.60">
    <property type="entry name" value="Homeodomain-like"/>
    <property type="match status" value="1"/>
</dbReference>
<proteinExistence type="predicted"/>
<keyword evidence="2" id="KW-0238">DNA-binding</keyword>
<accession>A0A6I6IJA7</accession>
<dbReference type="RefSeq" id="WP_157705534.1">
    <property type="nucleotide sequence ID" value="NZ_CP034348.1"/>
</dbReference>
<dbReference type="PROSITE" id="PS01124">
    <property type="entry name" value="HTH_ARAC_FAMILY_2"/>
    <property type="match status" value="1"/>
</dbReference>
<dbReference type="GO" id="GO:0003700">
    <property type="term" value="F:DNA-binding transcription factor activity"/>
    <property type="evidence" value="ECO:0007669"/>
    <property type="project" value="InterPro"/>
</dbReference>
<dbReference type="SMART" id="SM00342">
    <property type="entry name" value="HTH_ARAC"/>
    <property type="match status" value="1"/>
</dbReference>
<keyword evidence="1" id="KW-0805">Transcription regulation</keyword>
<dbReference type="Pfam" id="PF12833">
    <property type="entry name" value="HTH_18"/>
    <property type="match status" value="1"/>
</dbReference>
<evidence type="ECO:0000256" key="3">
    <source>
        <dbReference type="ARBA" id="ARBA00023163"/>
    </source>
</evidence>
<dbReference type="InterPro" id="IPR029062">
    <property type="entry name" value="Class_I_gatase-like"/>
</dbReference>
<dbReference type="GO" id="GO:0043565">
    <property type="term" value="F:sequence-specific DNA binding"/>
    <property type="evidence" value="ECO:0007669"/>
    <property type="project" value="InterPro"/>
</dbReference>
<reference evidence="6" key="1">
    <citation type="submission" date="2018-12" db="EMBL/GenBank/DDBJ databases">
        <title>Complete genome sequence of Roseovarius sp. MME-070.</title>
        <authorList>
            <person name="Nam Y.-D."/>
            <person name="Kang J."/>
            <person name="Chung W.-H."/>
            <person name="Park Y.S."/>
        </authorList>
    </citation>
    <scope>NUCLEOTIDE SEQUENCE [LARGE SCALE GENOMIC DNA]</scope>
    <source>
        <strain evidence="6">MME-070</strain>
    </source>
</reference>
<sequence>MYLENLEPTRPTFVAPLQNQRSLSSDFVFLSQDERVGFAAEACIDVLRSANRLLGEEVYRWEHLQGEVALDSLDGPACSPEQTLVLIGGTEMPWRPASDRLSALRGSIRNAARLCVVGSAVFVPLGAGVLGAKQLSVHPNFQPGVMETAPGLDMVEAATCHHKSLSSAISPTAAIRMMVELIGARDGEFTRAALSKYLGLTDAQASPNMAGEHWRYTRMAQGDPVIGEALTLMLEHLEDTLTVGQIAGLLDVSPRKLERGFRELLRQTPLKVYRDLRLDRARNLMAQTSMPMNEISVACGFSNVTLMKKWFVKKYREAPEQVRLHSYGGLRPN</sequence>
<dbReference type="EMBL" id="CP034348">
    <property type="protein sequence ID" value="QGX97030.1"/>
    <property type="molecule type" value="Genomic_DNA"/>
</dbReference>
<feature type="domain" description="HTH araC/xylS-type" evidence="4">
    <location>
        <begin position="227"/>
        <end position="325"/>
    </location>
</feature>
<dbReference type="InterPro" id="IPR050204">
    <property type="entry name" value="AraC_XylS_family_regulators"/>
</dbReference>
<dbReference type="InterPro" id="IPR018060">
    <property type="entry name" value="HTH_AraC"/>
</dbReference>
<keyword evidence="3" id="KW-0804">Transcription</keyword>
<evidence type="ECO:0000256" key="2">
    <source>
        <dbReference type="ARBA" id="ARBA00023125"/>
    </source>
</evidence>
<organism evidence="5 6">
    <name type="scientific">Roseovarius faecimaris</name>
    <dbReference type="NCBI Taxonomy" id="2494550"/>
    <lineage>
        <taxon>Bacteria</taxon>
        <taxon>Pseudomonadati</taxon>
        <taxon>Pseudomonadota</taxon>
        <taxon>Alphaproteobacteria</taxon>
        <taxon>Rhodobacterales</taxon>
        <taxon>Roseobacteraceae</taxon>
        <taxon>Roseovarius</taxon>
    </lineage>
</organism>
<dbReference type="AlphaFoldDB" id="A0A6I6IJA7"/>
<evidence type="ECO:0000259" key="4">
    <source>
        <dbReference type="PROSITE" id="PS01124"/>
    </source>
</evidence>
<dbReference type="InterPro" id="IPR009057">
    <property type="entry name" value="Homeodomain-like_sf"/>
</dbReference>
<keyword evidence="6" id="KW-1185">Reference proteome</keyword>
<evidence type="ECO:0000256" key="1">
    <source>
        <dbReference type="ARBA" id="ARBA00023015"/>
    </source>
</evidence>
<dbReference type="PANTHER" id="PTHR46796">
    <property type="entry name" value="HTH-TYPE TRANSCRIPTIONAL ACTIVATOR RHAS-RELATED"/>
    <property type="match status" value="1"/>
</dbReference>
<protein>
    <submittedName>
        <fullName evidence="5">Helix-turn-helix domain-containing protein</fullName>
    </submittedName>
</protein>
<gene>
    <name evidence="5" type="ORF">EI983_01555</name>
</gene>
<dbReference type="Proteomes" id="UP000428330">
    <property type="component" value="Chromosome"/>
</dbReference>
<dbReference type="OrthoDB" id="7700886at2"/>
<dbReference type="KEGG" id="rom:EI983_01555"/>
<dbReference type="SUPFAM" id="SSF46689">
    <property type="entry name" value="Homeodomain-like"/>
    <property type="match status" value="2"/>
</dbReference>
<evidence type="ECO:0000313" key="6">
    <source>
        <dbReference type="Proteomes" id="UP000428330"/>
    </source>
</evidence>
<dbReference type="SUPFAM" id="SSF52317">
    <property type="entry name" value="Class I glutamine amidotransferase-like"/>
    <property type="match status" value="1"/>
</dbReference>
<evidence type="ECO:0000313" key="5">
    <source>
        <dbReference type="EMBL" id="QGX97030.1"/>
    </source>
</evidence>